<feature type="domain" description="HipA-like C-terminal" evidence="4">
    <location>
        <begin position="1"/>
        <end position="236"/>
    </location>
</feature>
<organism evidence="5 6">
    <name type="scientific">Cryptosporangium aurantiacum</name>
    <dbReference type="NCBI Taxonomy" id="134849"/>
    <lineage>
        <taxon>Bacteria</taxon>
        <taxon>Bacillati</taxon>
        <taxon>Actinomycetota</taxon>
        <taxon>Actinomycetes</taxon>
        <taxon>Cryptosporangiales</taxon>
        <taxon>Cryptosporangiaceae</taxon>
        <taxon>Cryptosporangium</taxon>
    </lineage>
</organism>
<dbReference type="PANTHER" id="PTHR37419:SF1">
    <property type="entry name" value="SERINE_THREONINE-PROTEIN KINASE TOXIN HIPA"/>
    <property type="match status" value="1"/>
</dbReference>
<keyword evidence="3" id="KW-0418">Kinase</keyword>
<name>A0A1M7RDP1_9ACTN</name>
<evidence type="ECO:0000313" key="5">
    <source>
        <dbReference type="EMBL" id="SHN44158.1"/>
    </source>
</evidence>
<comment type="similarity">
    <text evidence="1">Belongs to the HipA Ser/Thr kinase family.</text>
</comment>
<dbReference type="GO" id="GO:0004674">
    <property type="term" value="F:protein serine/threonine kinase activity"/>
    <property type="evidence" value="ECO:0007669"/>
    <property type="project" value="TreeGrafter"/>
</dbReference>
<gene>
    <name evidence="5" type="ORF">SAMN05443668_11088</name>
</gene>
<dbReference type="EMBL" id="FRCS01000010">
    <property type="protein sequence ID" value="SHN44158.1"/>
    <property type="molecule type" value="Genomic_DNA"/>
</dbReference>
<evidence type="ECO:0000256" key="3">
    <source>
        <dbReference type="ARBA" id="ARBA00022777"/>
    </source>
</evidence>
<dbReference type="InterPro" id="IPR012893">
    <property type="entry name" value="HipA-like_C"/>
</dbReference>
<accession>A0A1M7RDP1</accession>
<keyword evidence="2" id="KW-0808">Transferase</keyword>
<dbReference type="Proteomes" id="UP000184440">
    <property type="component" value="Unassembled WGS sequence"/>
</dbReference>
<evidence type="ECO:0000256" key="1">
    <source>
        <dbReference type="ARBA" id="ARBA00010164"/>
    </source>
</evidence>
<dbReference type="GO" id="GO:0005829">
    <property type="term" value="C:cytosol"/>
    <property type="evidence" value="ECO:0007669"/>
    <property type="project" value="TreeGrafter"/>
</dbReference>
<dbReference type="InterPro" id="IPR052028">
    <property type="entry name" value="HipA_Ser/Thr_kinase"/>
</dbReference>
<evidence type="ECO:0000256" key="2">
    <source>
        <dbReference type="ARBA" id="ARBA00022679"/>
    </source>
</evidence>
<dbReference type="PANTHER" id="PTHR37419">
    <property type="entry name" value="SERINE/THREONINE-PROTEIN KINASE TOXIN HIPA"/>
    <property type="match status" value="1"/>
</dbReference>
<dbReference type="Pfam" id="PF07804">
    <property type="entry name" value="HipA_C"/>
    <property type="match status" value="1"/>
</dbReference>
<keyword evidence="6" id="KW-1185">Reference proteome</keyword>
<dbReference type="STRING" id="134849.SAMN05443668_11088"/>
<dbReference type="Gene3D" id="1.10.1070.20">
    <property type="match status" value="1"/>
</dbReference>
<reference evidence="5 6" key="1">
    <citation type="submission" date="2016-11" db="EMBL/GenBank/DDBJ databases">
        <authorList>
            <person name="Jaros S."/>
            <person name="Januszkiewicz K."/>
            <person name="Wedrychowicz H."/>
        </authorList>
    </citation>
    <scope>NUCLEOTIDE SEQUENCE [LARGE SCALE GENOMIC DNA]</scope>
    <source>
        <strain evidence="5 6">DSM 46144</strain>
    </source>
</reference>
<protein>
    <submittedName>
        <fullName evidence="5">HipA-like N-terminal domain-containing protein</fullName>
    </submittedName>
</protein>
<evidence type="ECO:0000313" key="6">
    <source>
        <dbReference type="Proteomes" id="UP000184440"/>
    </source>
</evidence>
<dbReference type="AlphaFoldDB" id="A0A1M7RDP1"/>
<evidence type="ECO:0000259" key="4">
    <source>
        <dbReference type="Pfam" id="PF07804"/>
    </source>
</evidence>
<sequence>MQGKLSVPADRLSIPVRDRGTWWIAKLPDRANPNVPANEYIVMTWLARAGFEVPVPELAPARVIEGLPEGMATPDDLVYLIPRFDRSPDGPVHIEDFAQVLEVEPRFKYDMPGVGPHTVEGLGSIIAALTGESAFMEYIRRLVAMILTGNNDAHLKNWSLIYRDGRTPELSPVYDFLSTTVYLRPYSPFALPWLGETIFERISLDHVSALAERVGIDDGAARDTAATTVDTLRRAWSETRVETDRFPAIRDHIDRRFRTLPLSTGKPVE</sequence>
<proteinExistence type="inferred from homology"/>